<reference evidence="1 2" key="1">
    <citation type="submission" date="2017-11" db="EMBL/GenBank/DDBJ databases">
        <title>Complete genome of a free-living desiccation-tolerant cyanobacterium and its photosynthetic adaptation to extreme terrestrial habitat.</title>
        <authorList>
            <person name="Shang J."/>
        </authorList>
    </citation>
    <scope>NUCLEOTIDE SEQUENCE [LARGE SCALE GENOMIC DNA]</scope>
    <source>
        <strain evidence="1 2">CCNUN1</strain>
    </source>
</reference>
<evidence type="ECO:0000313" key="1">
    <source>
        <dbReference type="EMBL" id="AUB34523.1"/>
    </source>
</evidence>
<keyword evidence="2" id="KW-1185">Reference proteome</keyword>
<evidence type="ECO:0000313" key="2">
    <source>
        <dbReference type="Proteomes" id="UP000232003"/>
    </source>
</evidence>
<dbReference type="EMBL" id="CP024785">
    <property type="protein sequence ID" value="AUB34523.1"/>
    <property type="molecule type" value="Genomic_DNA"/>
</dbReference>
<dbReference type="Proteomes" id="UP000232003">
    <property type="component" value="Chromosome"/>
</dbReference>
<accession>A0A2K8SGY9</accession>
<proteinExistence type="predicted"/>
<dbReference type="AlphaFoldDB" id="A0A2K8SGY9"/>
<organism evidence="1 2">
    <name type="scientific">Nostoc flagelliforme CCNUN1</name>
    <dbReference type="NCBI Taxonomy" id="2038116"/>
    <lineage>
        <taxon>Bacteria</taxon>
        <taxon>Bacillati</taxon>
        <taxon>Cyanobacteriota</taxon>
        <taxon>Cyanophyceae</taxon>
        <taxon>Nostocales</taxon>
        <taxon>Nostocaceae</taxon>
        <taxon>Nostoc</taxon>
    </lineage>
</organism>
<name>A0A2K8SGY9_9NOSO</name>
<dbReference type="KEGG" id="nfl:COO91_00346"/>
<sequence length="38" mass="4141">MNIILAINLFCGLALAISYSPFLILRFVSRNSGLLAQS</sequence>
<gene>
    <name evidence="1" type="ORF">COO91_00346</name>
</gene>
<protein>
    <submittedName>
        <fullName evidence="1">Uncharacterized protein</fullName>
    </submittedName>
</protein>